<keyword evidence="1" id="KW-0238">DNA-binding</keyword>
<dbReference type="SMART" id="SM00418">
    <property type="entry name" value="HTH_ARSR"/>
    <property type="match status" value="1"/>
</dbReference>
<evidence type="ECO:0000256" key="1">
    <source>
        <dbReference type="ARBA" id="ARBA00023125"/>
    </source>
</evidence>
<evidence type="ECO:0000313" key="4">
    <source>
        <dbReference type="Proteomes" id="UP000297982"/>
    </source>
</evidence>
<sequence>MKNKADMILHPVRMKIIQCLARGPATVQDLKDWVTDVPQATLYRHLQALTENNIINVIEERQVRGAVEKTYSLEKNGAHFSADEAKEMTKDDHMELFMMFFANLMRDMENYIDGETRMGEDFFGYNQLDLYVSEEEAHQLGKEINQVLMPYVGNKPTEGRQKISMATAFIPEQKKRGEHNEE</sequence>
<dbReference type="AlphaFoldDB" id="A0A4Z0GVD4"/>
<dbReference type="Pfam" id="PF12840">
    <property type="entry name" value="HTH_20"/>
    <property type="match status" value="1"/>
</dbReference>
<evidence type="ECO:0000259" key="2">
    <source>
        <dbReference type="SMART" id="SM00418"/>
    </source>
</evidence>
<organism evidence="3 4">
    <name type="scientific">Halobacillus salinus</name>
    <dbReference type="NCBI Taxonomy" id="192814"/>
    <lineage>
        <taxon>Bacteria</taxon>
        <taxon>Bacillati</taxon>
        <taxon>Bacillota</taxon>
        <taxon>Bacilli</taxon>
        <taxon>Bacillales</taxon>
        <taxon>Bacillaceae</taxon>
        <taxon>Halobacillus</taxon>
    </lineage>
</organism>
<dbReference type="Proteomes" id="UP000297982">
    <property type="component" value="Unassembled WGS sequence"/>
</dbReference>
<dbReference type="GO" id="GO:0003677">
    <property type="term" value="F:DNA binding"/>
    <property type="evidence" value="ECO:0007669"/>
    <property type="project" value="UniProtKB-KW"/>
</dbReference>
<keyword evidence="4" id="KW-1185">Reference proteome</keyword>
<dbReference type="CDD" id="cd00090">
    <property type="entry name" value="HTH_ARSR"/>
    <property type="match status" value="1"/>
</dbReference>
<comment type="caution">
    <text evidence="3">The sequence shown here is derived from an EMBL/GenBank/DDBJ whole genome shotgun (WGS) entry which is preliminary data.</text>
</comment>
<dbReference type="InterPro" id="IPR001845">
    <property type="entry name" value="HTH_ArsR_DNA-bd_dom"/>
</dbReference>
<name>A0A4Z0GVD4_9BACI</name>
<dbReference type="STRING" id="192814.GCA_900166575_02670"/>
<protein>
    <submittedName>
        <fullName evidence="3">ArsR family transcriptional regulator</fullName>
    </submittedName>
</protein>
<reference evidence="3 4" key="1">
    <citation type="journal article" date="2003" name="Int. J. Syst. Evol. Microbiol.">
        <title>Halobacillus salinus sp. nov., isolated from a salt lake on the coast of the East Sea in Korea.</title>
        <authorList>
            <person name="Yoon J.H."/>
            <person name="Kang K.H."/>
            <person name="Park Y.H."/>
        </authorList>
    </citation>
    <scope>NUCLEOTIDE SEQUENCE [LARGE SCALE GENOMIC DNA]</scope>
    <source>
        <strain evidence="3 4">HSL-3</strain>
    </source>
</reference>
<dbReference type="InterPro" id="IPR036390">
    <property type="entry name" value="WH_DNA-bd_sf"/>
</dbReference>
<dbReference type="SUPFAM" id="SSF46785">
    <property type="entry name" value="Winged helix' DNA-binding domain"/>
    <property type="match status" value="1"/>
</dbReference>
<dbReference type="InterPro" id="IPR011991">
    <property type="entry name" value="ArsR-like_HTH"/>
</dbReference>
<dbReference type="GO" id="GO:0003700">
    <property type="term" value="F:DNA-binding transcription factor activity"/>
    <property type="evidence" value="ECO:0007669"/>
    <property type="project" value="InterPro"/>
</dbReference>
<dbReference type="EMBL" id="SRJC01000007">
    <property type="protein sequence ID" value="TGB01203.1"/>
    <property type="molecule type" value="Genomic_DNA"/>
</dbReference>
<feature type="domain" description="HTH arsR-type" evidence="2">
    <location>
        <begin position="7"/>
        <end position="87"/>
    </location>
</feature>
<dbReference type="Gene3D" id="6.10.140.2180">
    <property type="match status" value="1"/>
</dbReference>
<dbReference type="RefSeq" id="WP_135328546.1">
    <property type="nucleotide sequence ID" value="NZ_SRJC01000007.1"/>
</dbReference>
<gene>
    <name evidence="3" type="ORF">E4663_17140</name>
</gene>
<dbReference type="InterPro" id="IPR036388">
    <property type="entry name" value="WH-like_DNA-bd_sf"/>
</dbReference>
<evidence type="ECO:0000313" key="3">
    <source>
        <dbReference type="EMBL" id="TGB01203.1"/>
    </source>
</evidence>
<proteinExistence type="predicted"/>
<dbReference type="Gene3D" id="1.10.10.10">
    <property type="entry name" value="Winged helix-like DNA-binding domain superfamily/Winged helix DNA-binding domain"/>
    <property type="match status" value="1"/>
</dbReference>
<dbReference type="NCBIfam" id="NF005061">
    <property type="entry name" value="PRK06474.1"/>
    <property type="match status" value="1"/>
</dbReference>
<accession>A0A4Z0GVD4</accession>